<reference evidence="3" key="1">
    <citation type="submission" date="2021-10" db="EMBL/GenBank/DDBJ databases">
        <title>Tropical sea cucumber genome reveals ecological adaptation and Cuvierian tubules defense mechanism.</title>
        <authorList>
            <person name="Chen T."/>
        </authorList>
    </citation>
    <scope>NUCLEOTIDE SEQUENCE</scope>
    <source>
        <strain evidence="3">Nanhai2018</strain>
        <tissue evidence="3">Muscle</tissue>
    </source>
</reference>
<feature type="region of interest" description="Disordered" evidence="1">
    <location>
        <begin position="253"/>
        <end position="277"/>
    </location>
</feature>
<keyword evidence="4" id="KW-1185">Reference proteome</keyword>
<dbReference type="OrthoDB" id="10672215at2759"/>
<dbReference type="Proteomes" id="UP001152320">
    <property type="component" value="Chromosome 19"/>
</dbReference>
<gene>
    <name evidence="3" type="ORF">HOLleu_35856</name>
</gene>
<dbReference type="EMBL" id="JAIZAY010000019">
    <property type="protein sequence ID" value="KAJ8023413.1"/>
    <property type="molecule type" value="Genomic_DNA"/>
</dbReference>
<evidence type="ECO:0000313" key="3">
    <source>
        <dbReference type="EMBL" id="KAJ8023413.1"/>
    </source>
</evidence>
<proteinExistence type="predicted"/>
<evidence type="ECO:0000313" key="4">
    <source>
        <dbReference type="Proteomes" id="UP001152320"/>
    </source>
</evidence>
<dbReference type="AlphaFoldDB" id="A0A9Q0YIZ9"/>
<dbReference type="Gene3D" id="1.10.533.10">
    <property type="entry name" value="Death Domain, Fas"/>
    <property type="match status" value="1"/>
</dbReference>
<organism evidence="3 4">
    <name type="scientific">Holothuria leucospilota</name>
    <name type="common">Black long sea cucumber</name>
    <name type="synonym">Mertensiothuria leucospilota</name>
    <dbReference type="NCBI Taxonomy" id="206669"/>
    <lineage>
        <taxon>Eukaryota</taxon>
        <taxon>Metazoa</taxon>
        <taxon>Echinodermata</taxon>
        <taxon>Eleutherozoa</taxon>
        <taxon>Echinozoa</taxon>
        <taxon>Holothuroidea</taxon>
        <taxon>Aspidochirotacea</taxon>
        <taxon>Aspidochirotida</taxon>
        <taxon>Holothuriidae</taxon>
        <taxon>Holothuria</taxon>
    </lineage>
</organism>
<accession>A0A9Q0YIZ9</accession>
<dbReference type="SUPFAM" id="SSF47986">
    <property type="entry name" value="DEATH domain"/>
    <property type="match status" value="1"/>
</dbReference>
<comment type="caution">
    <text evidence="3">The sequence shown here is derived from an EMBL/GenBank/DDBJ whole genome shotgun (WGS) entry which is preliminary data.</text>
</comment>
<dbReference type="InterPro" id="IPR000488">
    <property type="entry name" value="Death_dom"/>
</dbReference>
<name>A0A9Q0YIZ9_HOLLE</name>
<dbReference type="InterPro" id="IPR011029">
    <property type="entry name" value="DEATH-like_dom_sf"/>
</dbReference>
<sequence>MARAAWRGTLSPSFKYNILIPKLDDSVQRDACYNWKLLALKLMPHFHQDDIDKIKVYARCSRKSPVEVMLQVYEAYVGEVDGYELCQALNDIGRHDIVKYMEDNYANVFVDPNKPTDYQLFCEENVSKQASYKMTESAGCPPLPNCKHSRSAPVSGMDIEQSHGATASPKMMDSEESLGAMAAPQMEFEQSIGARASPQLDFEHPLGAAQADPQEVSFYTEHSLEMDSESVFHGSYYLPVPLRGAFTRLGFRKSGRKKHQYQNSTAHSASTRSSEDTVNESIVVDENSSQFENFNGVIRGGQAGEGSMEVEARSRNGQPSVLGSDWQENISAVVGISFTEQDRALAERLAYHLKFYGCVGVLIDKGQVSKLHQLDAIIVVYSFHYKEQVYKPTTFWRKNHIRSVFDFLTKEFSRNRENQRCILYPTFLLVGQRIPSMFHDHCPRNRKAMQVYRVLFRRQGHH</sequence>
<evidence type="ECO:0000256" key="1">
    <source>
        <dbReference type="SAM" id="MobiDB-lite"/>
    </source>
</evidence>
<protein>
    <recommendedName>
        <fullName evidence="2">Death domain-containing protein</fullName>
    </recommendedName>
</protein>
<evidence type="ECO:0000259" key="2">
    <source>
        <dbReference type="Pfam" id="PF00531"/>
    </source>
</evidence>
<dbReference type="Pfam" id="PF00531">
    <property type="entry name" value="Death"/>
    <property type="match status" value="1"/>
</dbReference>
<feature type="domain" description="Death" evidence="2">
    <location>
        <begin position="34"/>
        <end position="103"/>
    </location>
</feature>
<dbReference type="GO" id="GO:0007165">
    <property type="term" value="P:signal transduction"/>
    <property type="evidence" value="ECO:0007669"/>
    <property type="project" value="InterPro"/>
</dbReference>
<feature type="compositionally biased region" description="Polar residues" evidence="1">
    <location>
        <begin position="261"/>
        <end position="272"/>
    </location>
</feature>
<dbReference type="CDD" id="cd01670">
    <property type="entry name" value="Death"/>
    <property type="match status" value="1"/>
</dbReference>